<name>A0A914PI90_9BILA</name>
<evidence type="ECO:0000313" key="3">
    <source>
        <dbReference type="WBParaSite" id="PDA_v2.g18082.t1"/>
    </source>
</evidence>
<feature type="compositionally biased region" description="Acidic residues" evidence="1">
    <location>
        <begin position="1"/>
        <end position="45"/>
    </location>
</feature>
<accession>A0A914PI90</accession>
<feature type="compositionally biased region" description="Low complexity" evidence="1">
    <location>
        <begin position="479"/>
        <end position="514"/>
    </location>
</feature>
<feature type="compositionally biased region" description="Low complexity" evidence="1">
    <location>
        <begin position="448"/>
        <end position="472"/>
    </location>
</feature>
<feature type="region of interest" description="Disordered" evidence="1">
    <location>
        <begin position="401"/>
        <end position="432"/>
    </location>
</feature>
<dbReference type="Proteomes" id="UP000887578">
    <property type="component" value="Unplaced"/>
</dbReference>
<feature type="compositionally biased region" description="Polar residues" evidence="1">
    <location>
        <begin position="677"/>
        <end position="704"/>
    </location>
</feature>
<feature type="region of interest" description="Disordered" evidence="1">
    <location>
        <begin position="666"/>
        <end position="710"/>
    </location>
</feature>
<evidence type="ECO:0000313" key="2">
    <source>
        <dbReference type="Proteomes" id="UP000887578"/>
    </source>
</evidence>
<feature type="region of interest" description="Disordered" evidence="1">
    <location>
        <begin position="98"/>
        <end position="141"/>
    </location>
</feature>
<feature type="region of interest" description="Disordered" evidence="1">
    <location>
        <begin position="1"/>
        <end position="74"/>
    </location>
</feature>
<organism evidence="2 3">
    <name type="scientific">Panagrolaimus davidi</name>
    <dbReference type="NCBI Taxonomy" id="227884"/>
    <lineage>
        <taxon>Eukaryota</taxon>
        <taxon>Metazoa</taxon>
        <taxon>Ecdysozoa</taxon>
        <taxon>Nematoda</taxon>
        <taxon>Chromadorea</taxon>
        <taxon>Rhabditida</taxon>
        <taxon>Tylenchina</taxon>
        <taxon>Panagrolaimomorpha</taxon>
        <taxon>Panagrolaimoidea</taxon>
        <taxon>Panagrolaimidae</taxon>
        <taxon>Panagrolaimus</taxon>
    </lineage>
</organism>
<dbReference type="WBParaSite" id="PDA_v2.g18082.t1">
    <property type="protein sequence ID" value="PDA_v2.g18082.t1"/>
    <property type="gene ID" value="PDA_v2.g18082"/>
</dbReference>
<feature type="region of interest" description="Disordered" evidence="1">
    <location>
        <begin position="343"/>
        <end position="376"/>
    </location>
</feature>
<keyword evidence="2" id="KW-1185">Reference proteome</keyword>
<protein>
    <submittedName>
        <fullName evidence="3">Uncharacterized protein</fullName>
    </submittedName>
</protein>
<feature type="compositionally biased region" description="Polar residues" evidence="1">
    <location>
        <begin position="419"/>
        <end position="432"/>
    </location>
</feature>
<feature type="compositionally biased region" description="Basic residues" evidence="1">
    <location>
        <begin position="55"/>
        <end position="64"/>
    </location>
</feature>
<sequence length="710" mass="80025">MENDDVEDASDGDEDDSDDDEEEVAGNESDLDDVDERGESGEDDTFCYGDMLNSVRRRKKKRVGVSKGGNDVENVDANAASLGESSVHLSGQAGEIVVGQGGGDAAPREEMVVTKRKPGRPKKNAENDQTKSRPGRPKRVADHLDENEVAHLTNLIQNTEEDYIYDMVLLHFNYPLDWCKNNQGPQKAKARRCIIAALHGKYGNHIKENSFKNKFNSAIQKARDKKELALRNGINNIEYTRAEYLILERTGPVLSEQIDVDDLGFGGVRRSNRRRKLTKIHTPATTSDDSVYVEPASKQRRDLHQAVEIHNDDLRADVSEEIISGSHQNDDFDIDAFDAFVVGENSRSTPPPGNYPSSTPLPLNTDPDSSLLMPPSPMAQRRLHFSDLFSPVSSDSFSITTEEERSFLSPTPLPVITPQAETPISGYNENSQTSPFLQYSNLSYNLTPMQPRSSSSSLQQQNQPILSPQQQPRSTPTFQQQQHQPILSPQQQPRSTPSFQQQQHQPILSPQQQPRSTPSFQQQQQRPVLTPQQQQQQQQPILSPQQQQQQQQPILSPQQQQQRPVLTPQQRRLLPSFSLARTAPPRTAYGKNDVYNAAFRAQTSNEKSNADFQNLLQLHQRNASSNQELREQILRNLAIESENRAKISQIQLQNEQRSLIASNFFHPSMPRNLRPHNPSNLPSRSSSTPLQNPRNPNFLNSSYPNRRLED</sequence>
<evidence type="ECO:0000256" key="1">
    <source>
        <dbReference type="SAM" id="MobiDB-lite"/>
    </source>
</evidence>
<reference evidence="3" key="1">
    <citation type="submission" date="2022-11" db="UniProtKB">
        <authorList>
            <consortium name="WormBaseParasite"/>
        </authorList>
    </citation>
    <scope>IDENTIFICATION</scope>
</reference>
<dbReference type="AlphaFoldDB" id="A0A914PI90"/>
<proteinExistence type="predicted"/>
<feature type="region of interest" description="Disordered" evidence="1">
    <location>
        <begin position="445"/>
        <end position="570"/>
    </location>
</feature>
<feature type="compositionally biased region" description="Low complexity" evidence="1">
    <location>
        <begin position="521"/>
        <end position="570"/>
    </location>
</feature>